<proteinExistence type="predicted"/>
<organism evidence="1 2">
    <name type="scientific">Alteribacter keqinensis</name>
    <dbReference type="NCBI Taxonomy" id="2483800"/>
    <lineage>
        <taxon>Bacteria</taxon>
        <taxon>Bacillati</taxon>
        <taxon>Bacillota</taxon>
        <taxon>Bacilli</taxon>
        <taxon>Bacillales</taxon>
        <taxon>Bacillaceae</taxon>
        <taxon>Alteribacter</taxon>
    </lineage>
</organism>
<protein>
    <recommendedName>
        <fullName evidence="3">Aerobactin siderophore biosynthesis IucA/IucC-like C-terminal domain-containing protein</fullName>
    </recommendedName>
</protein>
<reference evidence="1 2" key="1">
    <citation type="submission" date="2018-10" db="EMBL/GenBank/DDBJ databases">
        <title>Bacillus Keqinensis sp. nov., a moderately halophilic bacterium isolated from a saline-alkaline lake.</title>
        <authorList>
            <person name="Wang H."/>
        </authorList>
    </citation>
    <scope>NUCLEOTIDE SEQUENCE [LARGE SCALE GENOMIC DNA]</scope>
    <source>
        <strain evidence="1 2">KQ-3</strain>
    </source>
</reference>
<evidence type="ECO:0000313" key="1">
    <source>
        <dbReference type="EMBL" id="RNA67482.1"/>
    </source>
</evidence>
<sequence length="214" mass="24909">MPEIKLYQTDIVGQASGFATLGDICGDHFGTLMDMVTEDTCAPDHSVATSIYMRKYGFFLASLLSLAAQNRTWDGTLDDVYVVHNEGSFRFQIEERFLRKREDQDLPFLLELFGHEVVESLRRKGKVSSFTLWENIWGYVLWVYEQTDTDLAREDLHSLLEDDVWQPFKRRSPFRRFLNGRSVEECSADFKRITCCLLKELPSKRKCAYCPFNC</sequence>
<name>A0A3M7TRY4_9BACI</name>
<dbReference type="EMBL" id="RHIB01000002">
    <property type="protein sequence ID" value="RNA67482.1"/>
    <property type="molecule type" value="Genomic_DNA"/>
</dbReference>
<evidence type="ECO:0000313" key="2">
    <source>
        <dbReference type="Proteomes" id="UP000278746"/>
    </source>
</evidence>
<dbReference type="OrthoDB" id="2962087at2"/>
<dbReference type="AlphaFoldDB" id="A0A3M7TRY4"/>
<keyword evidence="2" id="KW-1185">Reference proteome</keyword>
<dbReference type="RefSeq" id="WP_122898920.1">
    <property type="nucleotide sequence ID" value="NZ_RHIB01000002.1"/>
</dbReference>
<comment type="caution">
    <text evidence="1">The sequence shown here is derived from an EMBL/GenBank/DDBJ whole genome shotgun (WGS) entry which is preliminary data.</text>
</comment>
<dbReference type="Proteomes" id="UP000278746">
    <property type="component" value="Unassembled WGS sequence"/>
</dbReference>
<evidence type="ECO:0008006" key="3">
    <source>
        <dbReference type="Google" id="ProtNLM"/>
    </source>
</evidence>
<accession>A0A3M7TRY4</accession>
<gene>
    <name evidence="1" type="ORF">EBO34_12145</name>
</gene>